<dbReference type="AlphaFoldDB" id="A0A444L998"/>
<evidence type="ECO:0000256" key="1">
    <source>
        <dbReference type="ARBA" id="ARBA00022676"/>
    </source>
</evidence>
<feature type="domain" description="Glycosyltransferase 2-like" evidence="4">
    <location>
        <begin position="137"/>
        <end position="299"/>
    </location>
</feature>
<feature type="transmembrane region" description="Helical" evidence="3">
    <location>
        <begin position="12"/>
        <end position="29"/>
    </location>
</feature>
<feature type="transmembrane region" description="Helical" evidence="3">
    <location>
        <begin position="440"/>
        <end position="464"/>
    </location>
</feature>
<dbReference type="Pfam" id="PF00535">
    <property type="entry name" value="Glycos_transf_2"/>
    <property type="match status" value="1"/>
</dbReference>
<dbReference type="EMBL" id="RXGA01000001">
    <property type="protein sequence ID" value="RWX74167.1"/>
    <property type="molecule type" value="Genomic_DNA"/>
</dbReference>
<feature type="transmembrane region" description="Helical" evidence="3">
    <location>
        <begin position="373"/>
        <end position="397"/>
    </location>
</feature>
<dbReference type="Gene3D" id="3.90.550.10">
    <property type="entry name" value="Spore Coat Polysaccharide Biosynthesis Protein SpsA, Chain A"/>
    <property type="match status" value="1"/>
</dbReference>
<evidence type="ECO:0000313" key="5">
    <source>
        <dbReference type="EMBL" id="RWX74167.1"/>
    </source>
</evidence>
<keyword evidence="3" id="KW-1133">Transmembrane helix</keyword>
<reference evidence="5 6" key="1">
    <citation type="submission" date="2018-12" db="EMBL/GenBank/DDBJ databases">
        <title>The complete genome of the methanogenic archaea of the candidate phylum Verstraetearchaeota, obtained from the metagenome of underground thermal water.</title>
        <authorList>
            <person name="Kadnikov V.V."/>
            <person name="Mardanov A.V."/>
            <person name="Beletsky A.V."/>
            <person name="Karnachuk O.V."/>
            <person name="Ravin N.V."/>
        </authorList>
    </citation>
    <scope>NUCLEOTIDE SEQUENCE [LARGE SCALE GENOMIC DNA]</scope>
    <source>
        <strain evidence="5">Ch88</strain>
    </source>
</reference>
<feature type="transmembrane region" description="Helical" evidence="3">
    <location>
        <begin position="94"/>
        <end position="119"/>
    </location>
</feature>
<dbReference type="SUPFAM" id="SSF53448">
    <property type="entry name" value="Nucleotide-diphospho-sugar transferases"/>
    <property type="match status" value="1"/>
</dbReference>
<name>A0A444L998_METS7</name>
<gene>
    <name evidence="5" type="ORF">Metus_0192</name>
</gene>
<feature type="transmembrane region" description="Helical" evidence="3">
    <location>
        <begin position="409"/>
        <end position="431"/>
    </location>
</feature>
<dbReference type="InterPro" id="IPR001173">
    <property type="entry name" value="Glyco_trans_2-like"/>
</dbReference>
<evidence type="ECO:0000313" key="6">
    <source>
        <dbReference type="Proteomes" id="UP000288215"/>
    </source>
</evidence>
<dbReference type="GO" id="GO:0016757">
    <property type="term" value="F:glycosyltransferase activity"/>
    <property type="evidence" value="ECO:0007669"/>
    <property type="project" value="UniProtKB-KW"/>
</dbReference>
<feature type="transmembrane region" description="Helical" evidence="3">
    <location>
        <begin position="35"/>
        <end position="55"/>
    </location>
</feature>
<feature type="transmembrane region" description="Helical" evidence="3">
    <location>
        <begin position="67"/>
        <end position="88"/>
    </location>
</feature>
<keyword evidence="3" id="KW-0812">Transmembrane</keyword>
<proteinExistence type="predicted"/>
<organism evidence="5 6">
    <name type="scientific">Methanosuratincola subterraneus</name>
    <dbReference type="NCBI Taxonomy" id="2593994"/>
    <lineage>
        <taxon>Archaea</taxon>
        <taxon>Thermoproteota</taxon>
        <taxon>Methanosuratincolia</taxon>
        <taxon>Candidatus Methanomethylicales</taxon>
        <taxon>Candidatus Methanomethylicaceae</taxon>
        <taxon>Candidatus Methanosuratincola (ex Vanwonterghem et al. 2016)</taxon>
    </lineage>
</organism>
<dbReference type="PANTHER" id="PTHR43630">
    <property type="entry name" value="POLY-BETA-1,6-N-ACETYL-D-GLUCOSAMINE SYNTHASE"/>
    <property type="match status" value="1"/>
</dbReference>
<accession>A0A444L998</accession>
<dbReference type="InterPro" id="IPR029044">
    <property type="entry name" value="Nucleotide-diphossugar_trans"/>
</dbReference>
<keyword evidence="3" id="KW-0472">Membrane</keyword>
<keyword evidence="2 5" id="KW-0808">Transferase</keyword>
<dbReference type="Proteomes" id="UP000288215">
    <property type="component" value="Unassembled WGS sequence"/>
</dbReference>
<evidence type="ECO:0000259" key="4">
    <source>
        <dbReference type="Pfam" id="PF00535"/>
    </source>
</evidence>
<evidence type="ECO:0000256" key="3">
    <source>
        <dbReference type="SAM" id="Phobius"/>
    </source>
</evidence>
<keyword evidence="1" id="KW-0328">Glycosyltransferase</keyword>
<dbReference type="CDD" id="cd06423">
    <property type="entry name" value="CESA_like"/>
    <property type="match status" value="1"/>
</dbReference>
<comment type="caution">
    <text evidence="5">The sequence shown here is derived from an EMBL/GenBank/DDBJ whole genome shotgun (WGS) entry which is preliminary data.</text>
</comment>
<protein>
    <submittedName>
        <fullName evidence="5">Glycosyl transferase</fullName>
    </submittedName>
</protein>
<dbReference type="PANTHER" id="PTHR43630:SF1">
    <property type="entry name" value="POLY-BETA-1,6-N-ACETYL-D-GLUCOSAMINE SYNTHASE"/>
    <property type="match status" value="1"/>
</dbReference>
<sequence>MSYKEKEHFWEIALILLLVFATTGLILIFTPGLLALITFGSAALLVAYFLILMRVPPTKGRSKVPPLLILAILILPLFFAAVAFLETYSITRSIASSVVALGLVFTFWSNFLAVPLAVYHKRIEREEPPLESYPLVSIIVPAYNEERVIARTLESLVEADYPNKEIIIVDDGSTDNTLAIASSYEKFGIRVYHKENGGKHSALNYGIRLSKGEIIVTVDADSIVGRDAIKGLVKKFRSEEVSAVCGNIKVLNRMNWVTKCQALEYIASINIFRRAFDLFGAVAVVPGALGAFRRSVLEAGGLYDPDTIVEDFDTTVKTLKAGRIVQASSEALAYTEAPTSLRDLYRQRMRWYRGNFQTIWKHRDAFTNPRFGFLYQITFPFIFLTMVMLPFAGIAVWASAFASLIQGEYLQILAMFLIFVFLQFLLSLLAVEIDGEDRRLVLFSPFFVFGYKQLIDFFLIKALFDVLLKRRVSWTRVRRIGEAGA</sequence>
<evidence type="ECO:0000256" key="2">
    <source>
        <dbReference type="ARBA" id="ARBA00022679"/>
    </source>
</evidence>